<feature type="transmembrane region" description="Helical" evidence="2">
    <location>
        <begin position="86"/>
        <end position="105"/>
    </location>
</feature>
<feature type="transmembrane region" description="Helical" evidence="2">
    <location>
        <begin position="117"/>
        <end position="136"/>
    </location>
</feature>
<feature type="transmembrane region" description="Helical" evidence="2">
    <location>
        <begin position="313"/>
        <end position="332"/>
    </location>
</feature>
<protein>
    <recommendedName>
        <fullName evidence="3">Acyltransferase 3 domain-containing protein</fullName>
    </recommendedName>
</protein>
<feature type="domain" description="Acyltransferase 3" evidence="3">
    <location>
        <begin position="87"/>
        <end position="421"/>
    </location>
</feature>
<accession>L7FPG3</accession>
<dbReference type="GeneID" id="14890577"/>
<feature type="transmembrane region" description="Helical" evidence="2">
    <location>
        <begin position="281"/>
        <end position="301"/>
    </location>
</feature>
<reference evidence="4 5" key="1">
    <citation type="submission" date="2012-10" db="EMBL/GenBank/DDBJ databases">
        <authorList>
            <person name="Zafar N."/>
            <person name="Inman J."/>
            <person name="Hall N."/>
            <person name="Lorenzi H."/>
            <person name="Caler E."/>
        </authorList>
    </citation>
    <scope>NUCLEOTIDE SEQUENCE [LARGE SCALE GENOMIC DNA]</scope>
    <source>
        <strain evidence="4 5">IP1</strain>
    </source>
</reference>
<feature type="compositionally biased region" description="Polar residues" evidence="1">
    <location>
        <begin position="39"/>
        <end position="52"/>
    </location>
</feature>
<evidence type="ECO:0000259" key="3">
    <source>
        <dbReference type="Pfam" id="PF01757"/>
    </source>
</evidence>
<feature type="transmembrane region" description="Helical" evidence="2">
    <location>
        <begin position="180"/>
        <end position="198"/>
    </location>
</feature>
<keyword evidence="5" id="KW-1185">Reference proteome</keyword>
<gene>
    <name evidence="4" type="ORF">EIN_127800</name>
</gene>
<evidence type="ECO:0000313" key="4">
    <source>
        <dbReference type="EMBL" id="ELP91550.1"/>
    </source>
</evidence>
<dbReference type="RefSeq" id="XP_004258321.1">
    <property type="nucleotide sequence ID" value="XM_004258273.1"/>
</dbReference>
<dbReference type="GO" id="GO:0016747">
    <property type="term" value="F:acyltransferase activity, transferring groups other than amino-acyl groups"/>
    <property type="evidence" value="ECO:0007669"/>
    <property type="project" value="InterPro"/>
</dbReference>
<dbReference type="OrthoDB" id="10031269at2759"/>
<evidence type="ECO:0000313" key="5">
    <source>
        <dbReference type="Proteomes" id="UP000014680"/>
    </source>
</evidence>
<proteinExistence type="predicted"/>
<feature type="transmembrane region" description="Helical" evidence="2">
    <location>
        <begin position="407"/>
        <end position="429"/>
    </location>
</feature>
<organism evidence="4 5">
    <name type="scientific">Entamoeba invadens IP1</name>
    <dbReference type="NCBI Taxonomy" id="370355"/>
    <lineage>
        <taxon>Eukaryota</taxon>
        <taxon>Amoebozoa</taxon>
        <taxon>Evosea</taxon>
        <taxon>Archamoebae</taxon>
        <taxon>Mastigamoebida</taxon>
        <taxon>Entamoebidae</taxon>
        <taxon>Entamoeba</taxon>
    </lineage>
</organism>
<feature type="transmembrane region" description="Helical" evidence="2">
    <location>
        <begin position="378"/>
        <end position="395"/>
    </location>
</feature>
<evidence type="ECO:0000256" key="1">
    <source>
        <dbReference type="SAM" id="MobiDB-lite"/>
    </source>
</evidence>
<dbReference type="InterPro" id="IPR050879">
    <property type="entry name" value="Acyltransferase_3"/>
</dbReference>
<feature type="transmembrane region" description="Helical" evidence="2">
    <location>
        <begin position="240"/>
        <end position="261"/>
    </location>
</feature>
<dbReference type="VEuPathDB" id="AmoebaDB:EIN_127800"/>
<name>L7FPG3_ENTIV</name>
<dbReference type="Pfam" id="PF01757">
    <property type="entry name" value="Acyl_transf_3"/>
    <property type="match status" value="1"/>
</dbReference>
<feature type="transmembrane region" description="Helical" evidence="2">
    <location>
        <begin position="218"/>
        <end position="235"/>
    </location>
</feature>
<dbReference type="Proteomes" id="UP000014680">
    <property type="component" value="Unassembled WGS sequence"/>
</dbReference>
<feature type="region of interest" description="Disordered" evidence="1">
    <location>
        <begin position="37"/>
        <end position="63"/>
    </location>
</feature>
<keyword evidence="2" id="KW-0472">Membrane</keyword>
<dbReference type="EMBL" id="KB206458">
    <property type="protein sequence ID" value="ELP91550.1"/>
    <property type="molecule type" value="Genomic_DNA"/>
</dbReference>
<keyword evidence="2" id="KW-1133">Transmembrane helix</keyword>
<dbReference type="PANTHER" id="PTHR23028">
    <property type="entry name" value="ACETYLTRANSFERASE"/>
    <property type="match status" value="1"/>
</dbReference>
<dbReference type="KEGG" id="eiv:EIN_127800"/>
<dbReference type="InterPro" id="IPR002656">
    <property type="entry name" value="Acyl_transf_3_dom"/>
</dbReference>
<keyword evidence="2" id="KW-0812">Transmembrane</keyword>
<dbReference type="AlphaFoldDB" id="L7FPG3"/>
<dbReference type="PANTHER" id="PTHR23028:SF134">
    <property type="entry name" value="PUTATIVE (AFU_ORTHOLOGUE AFUA_4G08520)-RELATED"/>
    <property type="match status" value="1"/>
</dbReference>
<feature type="transmembrane region" description="Helical" evidence="2">
    <location>
        <begin position="156"/>
        <end position="173"/>
    </location>
</feature>
<feature type="transmembrane region" description="Helical" evidence="2">
    <location>
        <begin position="338"/>
        <end position="357"/>
    </location>
</feature>
<evidence type="ECO:0000256" key="2">
    <source>
        <dbReference type="SAM" id="Phobius"/>
    </source>
</evidence>
<sequence length="448" mass="51771">MNFIKLTMSTIDSDVINKKENVFENVQIELQNKTERVNKQSNSTSIENNITDTKLPLPNTPNQLEQQQDLNENTQPITKPFLTTVSFLRGISAVAIVFIHLNGPLPSTWRKKQFNHAYLAVDFFFLLSGYMTSYTVNPSKHFEPFSFLLKRIIRLQPMQVLSTLFGAFFFYLNNEKGDEFNLYKLICLTIVGCFTIPMPENFSVINFNGFAYPLNGPAWTVLYEYIAALLFTTVFRFLNVIALCVLNVFFLYFIIDIAFNIDTFRLINGLGGELVKGWTFSFSHCYIAFSRLLFSFTTGLIIEKIPKKHEIKFGFIITLVSITVLYNIPYIQNKWARSIFDLCSVVIVFPCILLIATRSKIHSQFVQRIGNFLGEISYSMYLTHSYILGMFNVWGNNYGKDASLSMWIYLYIVMVFVPMVFGYSCWKLFDVPVRNLLRKKKSSLDSEK</sequence>